<dbReference type="PANTHER" id="PTHR22904:SF523">
    <property type="entry name" value="STRESS-INDUCED-PHOSPHOPROTEIN 1"/>
    <property type="match status" value="1"/>
</dbReference>
<dbReference type="Pfam" id="PF13181">
    <property type="entry name" value="TPR_8"/>
    <property type="match status" value="1"/>
</dbReference>
<evidence type="ECO:0000256" key="9">
    <source>
        <dbReference type="PROSITE-ProRule" id="PRU00339"/>
    </source>
</evidence>
<gene>
    <name evidence="11" type="ORF">FJAP1339_LOCUS12136</name>
</gene>
<comment type="subcellular location">
    <subcellularLocation>
        <location evidence="1">Cytoplasm</location>
    </subcellularLocation>
</comment>
<dbReference type="SUPFAM" id="SSF48452">
    <property type="entry name" value="TPR-like"/>
    <property type="match status" value="1"/>
</dbReference>
<evidence type="ECO:0000256" key="10">
    <source>
        <dbReference type="SAM" id="Phobius"/>
    </source>
</evidence>
<keyword evidence="10" id="KW-0812">Transmembrane</keyword>
<dbReference type="Pfam" id="PF07719">
    <property type="entry name" value="TPR_2"/>
    <property type="match status" value="1"/>
</dbReference>
<feature type="transmembrane region" description="Helical" evidence="10">
    <location>
        <begin position="150"/>
        <end position="168"/>
    </location>
</feature>
<dbReference type="Gene3D" id="1.25.40.10">
    <property type="entry name" value="Tetratricopeptide repeat domain"/>
    <property type="match status" value="1"/>
</dbReference>
<dbReference type="InterPro" id="IPR013105">
    <property type="entry name" value="TPR_2"/>
</dbReference>
<dbReference type="GO" id="GO:0005737">
    <property type="term" value="C:cytoplasm"/>
    <property type="evidence" value="ECO:0007669"/>
    <property type="project" value="UniProtKB-SubCell"/>
</dbReference>
<evidence type="ECO:0000256" key="7">
    <source>
        <dbReference type="ARBA" id="ARBA00074766"/>
    </source>
</evidence>
<dbReference type="FunFam" id="1.25.40.10:FF:000020">
    <property type="entry name" value="Stress-induced phosphoprotein 1"/>
    <property type="match status" value="1"/>
</dbReference>
<dbReference type="PANTHER" id="PTHR22904">
    <property type="entry name" value="TPR REPEAT CONTAINING PROTEIN"/>
    <property type="match status" value="1"/>
</dbReference>
<name>A0A7S2Y0T9_9STRA</name>
<accession>A0A7S2Y0T9</accession>
<evidence type="ECO:0000256" key="6">
    <source>
        <dbReference type="ARBA" id="ARBA00066016"/>
    </source>
</evidence>
<comment type="function">
    <text evidence="5">Acts as a co-chaperone and mediates the association of the chaperones HSP70 and HSP90 probably facilitating substrate transfer from HSP70 to HSP90. Stimulates HSP70 ATPase activity and, in contrast, inhibits HSP90 ATPase activity.</text>
</comment>
<organism evidence="11">
    <name type="scientific">Fibrocapsa japonica</name>
    <dbReference type="NCBI Taxonomy" id="94617"/>
    <lineage>
        <taxon>Eukaryota</taxon>
        <taxon>Sar</taxon>
        <taxon>Stramenopiles</taxon>
        <taxon>Ochrophyta</taxon>
        <taxon>Raphidophyceae</taxon>
        <taxon>Chattonellales</taxon>
        <taxon>Chattonellaceae</taxon>
        <taxon>Fibrocapsa</taxon>
    </lineage>
</organism>
<dbReference type="SMART" id="SM00028">
    <property type="entry name" value="TPR"/>
    <property type="match status" value="3"/>
</dbReference>
<sequence length="400" mass="44405">MATPEAAKELGNAAFRNGDMKGAIEWFTKAIDLDLDSSNPSGKAHTFYSNRAAAYSKLDQHAEALGDAEKCVALKPDWGKGYSRQGLALIRLGRYKEARDAYKTGMQKDPQNLELQNGFNEANRLSSAGSVNLGQFQQYANANPSQALQLALRGLIVLHAILYLIPFFGRGFSFTRYRHLLFLAMANYILALYKTHGMVKFNMQYLAMVMRDPTSHYIFLCGLLLIARPNIIAICPILIIELVQFGSVLSEILPSASPTLAASIQGSLDSVMPRAIPQWGVLSRVQRVTLVQTKGVELSAMFEVGYGVLLVLEMVTPMRNILATVMYWQFLQMRYMLEEGGAQNVRNAFSIVDTKISSFVGHPYCPSIIGKAYGWIRGWMANMTKLPAPGERPKPKCTIM</sequence>
<evidence type="ECO:0000256" key="2">
    <source>
        <dbReference type="ARBA" id="ARBA00022490"/>
    </source>
</evidence>
<dbReference type="Pfam" id="PF03661">
    <property type="entry name" value="TMEM33_Pom33"/>
    <property type="match status" value="1"/>
</dbReference>
<feature type="repeat" description="TPR" evidence="9">
    <location>
        <begin position="79"/>
        <end position="112"/>
    </location>
</feature>
<keyword evidence="10" id="KW-1133">Transmembrane helix</keyword>
<dbReference type="PROSITE" id="PS50005">
    <property type="entry name" value="TPR"/>
    <property type="match status" value="2"/>
</dbReference>
<dbReference type="Pfam" id="PF13432">
    <property type="entry name" value="TPR_16"/>
    <property type="match status" value="1"/>
</dbReference>
<feature type="transmembrane region" description="Helical" evidence="10">
    <location>
        <begin position="217"/>
        <end position="240"/>
    </location>
</feature>
<dbReference type="InterPro" id="IPR019734">
    <property type="entry name" value="TPR_rpt"/>
</dbReference>
<dbReference type="InterPro" id="IPR011990">
    <property type="entry name" value="TPR-like_helical_dom_sf"/>
</dbReference>
<dbReference type="GO" id="GO:0051879">
    <property type="term" value="F:Hsp90 protein binding"/>
    <property type="evidence" value="ECO:0007669"/>
    <property type="project" value="TreeGrafter"/>
</dbReference>
<keyword evidence="4 9" id="KW-0802">TPR repeat</keyword>
<evidence type="ECO:0000313" key="11">
    <source>
        <dbReference type="EMBL" id="CAD9875048.1"/>
    </source>
</evidence>
<dbReference type="EMBL" id="HBHR01023618">
    <property type="protein sequence ID" value="CAD9875048.1"/>
    <property type="molecule type" value="Transcribed_RNA"/>
</dbReference>
<feature type="transmembrane region" description="Helical" evidence="10">
    <location>
        <begin position="180"/>
        <end position="196"/>
    </location>
</feature>
<evidence type="ECO:0000256" key="5">
    <source>
        <dbReference type="ARBA" id="ARBA00056105"/>
    </source>
</evidence>
<keyword evidence="10" id="KW-0472">Membrane</keyword>
<keyword evidence="2" id="KW-0963">Cytoplasm</keyword>
<reference evidence="11" key="1">
    <citation type="submission" date="2021-01" db="EMBL/GenBank/DDBJ databases">
        <authorList>
            <person name="Corre E."/>
            <person name="Pelletier E."/>
            <person name="Niang G."/>
            <person name="Scheremetjew M."/>
            <person name="Finn R."/>
            <person name="Kale V."/>
            <person name="Holt S."/>
            <person name="Cochrane G."/>
            <person name="Meng A."/>
            <person name="Brown T."/>
            <person name="Cohen L."/>
        </authorList>
    </citation>
    <scope>NUCLEOTIDE SEQUENCE</scope>
    <source>
        <strain evidence="11">CCMP1661</strain>
    </source>
</reference>
<evidence type="ECO:0000256" key="1">
    <source>
        <dbReference type="ARBA" id="ARBA00004496"/>
    </source>
</evidence>
<proteinExistence type="predicted"/>
<feature type="repeat" description="TPR" evidence="9">
    <location>
        <begin position="4"/>
        <end position="37"/>
    </location>
</feature>
<protein>
    <recommendedName>
        <fullName evidence="7">Hsp70-Hsp90 organising protein</fullName>
    </recommendedName>
    <alternativeName>
        <fullName evidence="8">Stress-inducible protein 1</fullName>
    </alternativeName>
</protein>
<keyword evidence="3" id="KW-0677">Repeat</keyword>
<evidence type="ECO:0000256" key="8">
    <source>
        <dbReference type="ARBA" id="ARBA00076447"/>
    </source>
</evidence>
<comment type="subunit">
    <text evidence="6">Monomer. Homodimer. Forms a complex composed of HOP and chaperones HSP70 and HSP90; the interaction is stronger in the absence of ATP. Interacts (via TPR 1, 2, 3, 7, 8 and 9 repeats) with HSP70 (via C-terminus); the interaction is direct and is stronger in the absence of ATP. Interacts (via TPR 4, 5 and 6 repeats) with HSP90 (via C-terminus); the interaction is direct.</text>
</comment>
<evidence type="ECO:0000256" key="3">
    <source>
        <dbReference type="ARBA" id="ARBA00022737"/>
    </source>
</evidence>
<dbReference type="InterPro" id="IPR005344">
    <property type="entry name" value="TMEM33/Pom33"/>
</dbReference>
<dbReference type="GO" id="GO:0016020">
    <property type="term" value="C:membrane"/>
    <property type="evidence" value="ECO:0007669"/>
    <property type="project" value="InterPro"/>
</dbReference>
<evidence type="ECO:0000256" key="4">
    <source>
        <dbReference type="ARBA" id="ARBA00022803"/>
    </source>
</evidence>
<dbReference type="AlphaFoldDB" id="A0A7S2Y0T9"/>